<dbReference type="NCBIfam" id="NF002966">
    <property type="entry name" value="PRK03640.1"/>
    <property type="match status" value="1"/>
</dbReference>
<dbReference type="InterPro" id="IPR000873">
    <property type="entry name" value="AMP-dep_synth/lig_dom"/>
</dbReference>
<gene>
    <name evidence="5" type="primary">menE</name>
    <name evidence="8" type="ORF">J2S03_002870</name>
</gene>
<dbReference type="EC" id="6.2.1.26" evidence="5"/>
<evidence type="ECO:0000259" key="7">
    <source>
        <dbReference type="Pfam" id="PF13193"/>
    </source>
</evidence>
<dbReference type="Pfam" id="PF13193">
    <property type="entry name" value="AMP-binding_C"/>
    <property type="match status" value="1"/>
</dbReference>
<comment type="pathway">
    <text evidence="5">Quinol/quinone metabolism; menaquinone biosynthesis.</text>
</comment>
<dbReference type="PANTHER" id="PTHR43767">
    <property type="entry name" value="LONG-CHAIN-FATTY-ACID--COA LIGASE"/>
    <property type="match status" value="1"/>
</dbReference>
<dbReference type="GO" id="GO:0008756">
    <property type="term" value="F:o-succinylbenzoate-CoA ligase activity"/>
    <property type="evidence" value="ECO:0007669"/>
    <property type="project" value="UniProtKB-EC"/>
</dbReference>
<keyword evidence="4 5" id="KW-0067">ATP-binding</keyword>
<keyword evidence="1 5" id="KW-0474">Menaquinone biosynthesis</keyword>
<dbReference type="PANTHER" id="PTHR43767:SF1">
    <property type="entry name" value="NONRIBOSOMAL PEPTIDE SYNTHASE PES1 (EUROFUNG)-RELATED"/>
    <property type="match status" value="1"/>
</dbReference>
<dbReference type="NCBIfam" id="TIGR01923">
    <property type="entry name" value="menE"/>
    <property type="match status" value="1"/>
</dbReference>
<keyword evidence="3 5" id="KW-0547">Nucleotide-binding</keyword>
<organism evidence="8 9">
    <name type="scientific">Alicyclobacillus cycloheptanicus</name>
    <dbReference type="NCBI Taxonomy" id="1457"/>
    <lineage>
        <taxon>Bacteria</taxon>
        <taxon>Bacillati</taxon>
        <taxon>Bacillota</taxon>
        <taxon>Bacilli</taxon>
        <taxon>Bacillales</taxon>
        <taxon>Alicyclobacillaceae</taxon>
        <taxon>Alicyclobacillus</taxon>
    </lineage>
</organism>
<dbReference type="Pfam" id="PF00501">
    <property type="entry name" value="AMP-binding"/>
    <property type="match status" value="1"/>
</dbReference>
<comment type="function">
    <text evidence="5">Converts 2-succinylbenzoate (OSB) to 2-succinylbenzoyl-CoA (OSB-CoA).</text>
</comment>
<dbReference type="Proteomes" id="UP001232973">
    <property type="component" value="Unassembled WGS sequence"/>
</dbReference>
<evidence type="ECO:0000256" key="2">
    <source>
        <dbReference type="ARBA" id="ARBA00022598"/>
    </source>
</evidence>
<dbReference type="InterPro" id="IPR020845">
    <property type="entry name" value="AMP-binding_CS"/>
</dbReference>
<dbReference type="HAMAP" id="MF_00731">
    <property type="entry name" value="MenE"/>
    <property type="match status" value="1"/>
</dbReference>
<dbReference type="Gene3D" id="3.40.50.12780">
    <property type="entry name" value="N-terminal domain of ligase-like"/>
    <property type="match status" value="1"/>
</dbReference>
<reference evidence="8 9" key="1">
    <citation type="submission" date="2023-07" db="EMBL/GenBank/DDBJ databases">
        <title>Genomic Encyclopedia of Type Strains, Phase IV (KMG-IV): sequencing the most valuable type-strain genomes for metagenomic binning, comparative biology and taxonomic classification.</title>
        <authorList>
            <person name="Goeker M."/>
        </authorList>
    </citation>
    <scope>NUCLEOTIDE SEQUENCE [LARGE SCALE GENOMIC DNA]</scope>
    <source>
        <strain evidence="8 9">DSM 4006</strain>
    </source>
</reference>
<proteinExistence type="inferred from homology"/>
<keyword evidence="9" id="KW-1185">Reference proteome</keyword>
<dbReference type="EMBL" id="JAUSTP010000029">
    <property type="protein sequence ID" value="MDQ0191003.1"/>
    <property type="molecule type" value="Genomic_DNA"/>
</dbReference>
<evidence type="ECO:0000256" key="5">
    <source>
        <dbReference type="HAMAP-Rule" id="MF_00731"/>
    </source>
</evidence>
<evidence type="ECO:0000256" key="4">
    <source>
        <dbReference type="ARBA" id="ARBA00022840"/>
    </source>
</evidence>
<name>A0ABT9XL23_9BACL</name>
<dbReference type="InterPro" id="IPR025110">
    <property type="entry name" value="AMP-bd_C"/>
</dbReference>
<dbReference type="InterPro" id="IPR050237">
    <property type="entry name" value="ATP-dep_AMP-bd_enzyme"/>
</dbReference>
<dbReference type="InterPro" id="IPR042099">
    <property type="entry name" value="ANL_N_sf"/>
</dbReference>
<dbReference type="Gene3D" id="3.30.300.30">
    <property type="match status" value="1"/>
</dbReference>
<dbReference type="InterPro" id="IPR010192">
    <property type="entry name" value="MenE"/>
</dbReference>
<accession>A0ABT9XL23</accession>
<dbReference type="PROSITE" id="PS00455">
    <property type="entry name" value="AMP_BINDING"/>
    <property type="match status" value="1"/>
</dbReference>
<evidence type="ECO:0000256" key="1">
    <source>
        <dbReference type="ARBA" id="ARBA00022428"/>
    </source>
</evidence>
<comment type="caution">
    <text evidence="8">The sequence shown here is derived from an EMBL/GenBank/DDBJ whole genome shotgun (WGS) entry which is preliminary data.</text>
</comment>
<feature type="domain" description="AMP-binding enzyme C-terminal" evidence="7">
    <location>
        <begin position="406"/>
        <end position="482"/>
    </location>
</feature>
<evidence type="ECO:0000313" key="9">
    <source>
        <dbReference type="Proteomes" id="UP001232973"/>
    </source>
</evidence>
<keyword evidence="2 5" id="KW-0436">Ligase</keyword>
<evidence type="ECO:0000259" key="6">
    <source>
        <dbReference type="Pfam" id="PF00501"/>
    </source>
</evidence>
<dbReference type="RefSeq" id="WP_274455585.1">
    <property type="nucleotide sequence ID" value="NZ_CP067097.1"/>
</dbReference>
<comment type="catalytic activity">
    <reaction evidence="5">
        <text>2-succinylbenzoate + ATP + CoA = 2-succinylbenzoyl-CoA + AMP + diphosphate</text>
        <dbReference type="Rhea" id="RHEA:17009"/>
        <dbReference type="ChEBI" id="CHEBI:18325"/>
        <dbReference type="ChEBI" id="CHEBI:30616"/>
        <dbReference type="ChEBI" id="CHEBI:33019"/>
        <dbReference type="ChEBI" id="CHEBI:57287"/>
        <dbReference type="ChEBI" id="CHEBI:57364"/>
        <dbReference type="ChEBI" id="CHEBI:456215"/>
        <dbReference type="EC" id="6.2.1.26"/>
    </reaction>
</comment>
<evidence type="ECO:0000313" key="8">
    <source>
        <dbReference type="EMBL" id="MDQ0191003.1"/>
    </source>
</evidence>
<sequence>MTQQLPDWLSRRAEGNEKTVAIENGPVRLTYGQLWEQATRTAGWLSELGVDRGERVAVLVRQGHLYAVAMHGLMQLGAVLVPINRRLAPPEVAWQLQDAGVRVLLHDGPAADQALAIRDAANELAWRVALHPLDERPEPSERVARQYVRLDETHAIIYTSGTTGHPKGTLITYGNHWWGALASALQLGLHAGDRWLSPMPLFHVGGLAVLMRSLIYGTTAVLHDQFDPALVNEAIDRGDIDLVSLAPAMLQRMLAERDAPYPPRFRCALLGGSAAPRPLLERCLALGVPALQSYGLTEANSQVATLAPADALRKLGSSGRPLLPTEVEIRVEGRRAKPGEEGEIVVRGPTVTPGYFNRPDATAAAFEDGWFHTGDIGRMDEEGYLYVLDRRSDLIISGAENVYPAEVESVLMSHDAIVEACVVGQPDERWGQVPVAFLVAAADSDRVPDEALRTYCRERLAGYKVPVAFHWVDTLPRNASGKLLRKAVREWLNK</sequence>
<dbReference type="InterPro" id="IPR045851">
    <property type="entry name" value="AMP-bd_C_sf"/>
</dbReference>
<protein>
    <recommendedName>
        <fullName evidence="5">2-succinylbenzoate--CoA ligase</fullName>
        <ecNumber evidence="5">6.2.1.26</ecNumber>
    </recommendedName>
    <alternativeName>
        <fullName evidence="5">o-succinylbenzoyl-CoA synthetase</fullName>
        <shortName evidence="5">OSB-CoA synthetase</shortName>
    </alternativeName>
</protein>
<feature type="domain" description="AMP-dependent synthetase/ligase" evidence="6">
    <location>
        <begin position="10"/>
        <end position="356"/>
    </location>
</feature>
<comment type="similarity">
    <text evidence="5">Belongs to the ATP-dependent AMP-binding enzyme family. MenE subfamily.</text>
</comment>
<dbReference type="SUPFAM" id="SSF56801">
    <property type="entry name" value="Acetyl-CoA synthetase-like"/>
    <property type="match status" value="1"/>
</dbReference>
<comment type="pathway">
    <text evidence="5">Quinol/quinone metabolism; 1,4-dihydroxy-2-naphthoate biosynthesis; 1,4-dihydroxy-2-naphthoate from chorismate: step 5/7.</text>
</comment>
<evidence type="ECO:0000256" key="3">
    <source>
        <dbReference type="ARBA" id="ARBA00022741"/>
    </source>
</evidence>